<dbReference type="InterPro" id="IPR011009">
    <property type="entry name" value="Kinase-like_dom_sf"/>
</dbReference>
<dbReference type="PANTHER" id="PTHR24359">
    <property type="entry name" value="SERINE/THREONINE-PROTEIN KINASE SBK1"/>
    <property type="match status" value="1"/>
</dbReference>
<proteinExistence type="predicted"/>
<dbReference type="PROSITE" id="PS00108">
    <property type="entry name" value="PROTEIN_KINASE_ST"/>
    <property type="match status" value="1"/>
</dbReference>
<evidence type="ECO:0000313" key="3">
    <source>
        <dbReference type="EMBL" id="KAF4957958.1"/>
    </source>
</evidence>
<dbReference type="InterPro" id="IPR008271">
    <property type="entry name" value="Ser/Thr_kinase_AS"/>
</dbReference>
<reference evidence="3" key="1">
    <citation type="journal article" date="2020" name="BMC Genomics">
        <title>Correction to: Identification and distribution of gene clusters required for synthesis of sphingolipid metabolism inhibitors in diverse species of the filamentous fungus Fusarium.</title>
        <authorList>
            <person name="Kim H.S."/>
            <person name="Lohmar J.M."/>
            <person name="Busman M."/>
            <person name="Brown D.W."/>
            <person name="Naumann T.A."/>
            <person name="Divon H.H."/>
            <person name="Lysoe E."/>
            <person name="Uhlig S."/>
            <person name="Proctor R.H."/>
        </authorList>
    </citation>
    <scope>NUCLEOTIDE SEQUENCE</scope>
    <source>
        <strain evidence="3">NRRL 45417</strain>
    </source>
</reference>
<evidence type="ECO:0000259" key="2">
    <source>
        <dbReference type="PROSITE" id="PS50011"/>
    </source>
</evidence>
<feature type="region of interest" description="Disordered" evidence="1">
    <location>
        <begin position="732"/>
        <end position="751"/>
    </location>
</feature>
<dbReference type="CDD" id="cd00180">
    <property type="entry name" value="PKc"/>
    <property type="match status" value="1"/>
</dbReference>
<dbReference type="InterPro" id="IPR000719">
    <property type="entry name" value="Prot_kinase_dom"/>
</dbReference>
<sequence length="772" mass="87523">MDPLGIASSVLRVARLSSELARALQYLHCRMDTEHEDYLRSLGKFEDLVDKFHTNLKVNGVIPGDLGETIGLASKRYLEGISSPMLLDSVLYNPSKTSSRTATWGTRQPNYTSKTTLVRRREIIKLSQETVASVDLLDPFERPDHSPLDPPFYDFGNYSTPIFDDVEAIKPGGTSQVFRVVIHPSNIPDYKEERRKEITFAVKKIYSGTHGDYARERDAYQRLNLVQNPHPHIVPLLASYRMENKYHLVFPLADCDLAMYWRKQPTPPIKRGASEWFGGQMRGLVDALFTLHGQNNHERNRHLVHGDLKPENILIFGSNDSDRWPRFALTDFGSSYFCTTEERDIPKGLKYTPAYRAPEIDTTTLGITQAYDVWSLGCVFAEAIAWFCDGKDGISKLIQSRLDEEDNSPSRDAFFRLHYDKRGDLMAKLKPEVHRLLISLHESSRSSLFIDDMIYIVLEGMLKVNVNERMSSQEILDALTQMCLRLENDPAYSECRRNSDGEMIHTQHASRRRLDNTVDANYYTNVTTQSDTGTQIRSKPRFSCPYHKAGILVSVHHRACEGPGWIDVNKVKYGTSLPLPSSKEVPRQAYLSAVRHKLRNRRAALDSSASRNTMPEKETRGCLRYAFQRASCSTPFPQEEVIERKRGGPMVRYLRDRISELQPETGGYLAISNGISQYRDYLRSRGAEEYASKLAKMGINVTPDGAAKLLELQVKDLETFDETMREPVRAYGIPTGAGHEKTGNSAPSDLGGSSDLLSQFQLLARFGDDMEH</sequence>
<dbReference type="GO" id="GO:0004674">
    <property type="term" value="F:protein serine/threonine kinase activity"/>
    <property type="evidence" value="ECO:0007669"/>
    <property type="project" value="TreeGrafter"/>
</dbReference>
<dbReference type="AlphaFoldDB" id="A0A8H4TH86"/>
<dbReference type="SMART" id="SM00220">
    <property type="entry name" value="S_TKc"/>
    <property type="match status" value="1"/>
</dbReference>
<accession>A0A8H4TH86</accession>
<dbReference type="EMBL" id="JABFAI010000060">
    <property type="protein sequence ID" value="KAF4957958.1"/>
    <property type="molecule type" value="Genomic_DNA"/>
</dbReference>
<dbReference type="OrthoDB" id="1046782at2759"/>
<dbReference type="GO" id="GO:0005524">
    <property type="term" value="F:ATP binding"/>
    <property type="evidence" value="ECO:0007669"/>
    <property type="project" value="InterPro"/>
</dbReference>
<protein>
    <recommendedName>
        <fullName evidence="2">Protein kinase domain-containing protein</fullName>
    </recommendedName>
</protein>
<dbReference type="Proteomes" id="UP000604273">
    <property type="component" value="Unassembled WGS sequence"/>
</dbReference>
<evidence type="ECO:0000313" key="4">
    <source>
        <dbReference type="Proteomes" id="UP000604273"/>
    </source>
</evidence>
<feature type="domain" description="Protein kinase" evidence="2">
    <location>
        <begin position="163"/>
        <end position="484"/>
    </location>
</feature>
<reference evidence="3" key="2">
    <citation type="submission" date="2020-05" db="EMBL/GenBank/DDBJ databases">
        <authorList>
            <person name="Kim H.-S."/>
            <person name="Proctor R.H."/>
            <person name="Brown D.W."/>
        </authorList>
    </citation>
    <scope>NUCLEOTIDE SEQUENCE</scope>
    <source>
        <strain evidence="3">NRRL 45417</strain>
    </source>
</reference>
<gene>
    <name evidence="3" type="ORF">FGADI_2787</name>
</gene>
<comment type="caution">
    <text evidence="3">The sequence shown here is derived from an EMBL/GenBank/DDBJ whole genome shotgun (WGS) entry which is preliminary data.</text>
</comment>
<keyword evidence="4" id="KW-1185">Reference proteome</keyword>
<dbReference type="PANTHER" id="PTHR24359:SF1">
    <property type="entry name" value="INHIBITOR OF NUCLEAR FACTOR KAPPA-B KINASE EPSILON SUBUNIT HOMOLOG 1-RELATED"/>
    <property type="match status" value="1"/>
</dbReference>
<dbReference type="SUPFAM" id="SSF56112">
    <property type="entry name" value="Protein kinase-like (PK-like)"/>
    <property type="match status" value="1"/>
</dbReference>
<dbReference type="Gene3D" id="1.10.510.10">
    <property type="entry name" value="Transferase(Phosphotransferase) domain 1"/>
    <property type="match status" value="1"/>
</dbReference>
<evidence type="ECO:0000256" key="1">
    <source>
        <dbReference type="SAM" id="MobiDB-lite"/>
    </source>
</evidence>
<organism evidence="3 4">
    <name type="scientific">Fusarium gaditjirri</name>
    <dbReference type="NCBI Taxonomy" id="282569"/>
    <lineage>
        <taxon>Eukaryota</taxon>
        <taxon>Fungi</taxon>
        <taxon>Dikarya</taxon>
        <taxon>Ascomycota</taxon>
        <taxon>Pezizomycotina</taxon>
        <taxon>Sordariomycetes</taxon>
        <taxon>Hypocreomycetidae</taxon>
        <taxon>Hypocreales</taxon>
        <taxon>Nectriaceae</taxon>
        <taxon>Fusarium</taxon>
        <taxon>Fusarium nisikadoi species complex</taxon>
    </lineage>
</organism>
<dbReference type="PROSITE" id="PS50011">
    <property type="entry name" value="PROTEIN_KINASE_DOM"/>
    <property type="match status" value="1"/>
</dbReference>
<name>A0A8H4TH86_9HYPO</name>
<dbReference type="Pfam" id="PF00069">
    <property type="entry name" value="Pkinase"/>
    <property type="match status" value="1"/>
</dbReference>